<protein>
    <submittedName>
        <fullName evidence="1">Uncharacterized protein</fullName>
    </submittedName>
</protein>
<proteinExistence type="predicted"/>
<dbReference type="RefSeq" id="WP_151755671.1">
    <property type="nucleotide sequence ID" value="NZ_BKZW01000001.1"/>
</dbReference>
<accession>A0A5J4KMS1</accession>
<dbReference type="EMBL" id="BKZW01000001">
    <property type="protein sequence ID" value="GER87700.1"/>
    <property type="molecule type" value="Genomic_DNA"/>
</dbReference>
<gene>
    <name evidence="1" type="ORF">KDW_18620</name>
</gene>
<evidence type="ECO:0000313" key="2">
    <source>
        <dbReference type="Proteomes" id="UP000326912"/>
    </source>
</evidence>
<name>A0A5J4KMS1_9CHLR</name>
<dbReference type="AlphaFoldDB" id="A0A5J4KMS1"/>
<comment type="caution">
    <text evidence="1">The sequence shown here is derived from an EMBL/GenBank/DDBJ whole genome shotgun (WGS) entry which is preliminary data.</text>
</comment>
<reference evidence="1 2" key="1">
    <citation type="submission" date="2019-10" db="EMBL/GenBank/DDBJ databases">
        <title>Dictyobacter vulcani sp. nov., within the class Ktedonobacteria, isolated from soil of volcanic Mt. Zao.</title>
        <authorList>
            <person name="Zheng Y."/>
            <person name="Wang C.M."/>
            <person name="Sakai Y."/>
            <person name="Abe K."/>
            <person name="Yokota A."/>
            <person name="Yabe S."/>
        </authorList>
    </citation>
    <scope>NUCLEOTIDE SEQUENCE [LARGE SCALE GENOMIC DNA]</scope>
    <source>
        <strain evidence="1 2">W12</strain>
    </source>
</reference>
<organism evidence="1 2">
    <name type="scientific">Dictyobacter vulcani</name>
    <dbReference type="NCBI Taxonomy" id="2607529"/>
    <lineage>
        <taxon>Bacteria</taxon>
        <taxon>Bacillati</taxon>
        <taxon>Chloroflexota</taxon>
        <taxon>Ktedonobacteria</taxon>
        <taxon>Ktedonobacterales</taxon>
        <taxon>Dictyobacteraceae</taxon>
        <taxon>Dictyobacter</taxon>
    </lineage>
</organism>
<dbReference type="Proteomes" id="UP000326912">
    <property type="component" value="Unassembled WGS sequence"/>
</dbReference>
<sequence length="149" mass="17161">MKQKWYHATPKRLHIGTILTGISFRKGAHAMQESFGTPRKGDVYFTSSDVPHYTIIENAVVEGWHVYQIDPLDRKVRWGDRWDEGLCFSARVVRYVGSARGIASQRGKIPLRQVQRMRDTGATDPPAYAGSYTRWREVHAFNQARKARK</sequence>
<evidence type="ECO:0000313" key="1">
    <source>
        <dbReference type="EMBL" id="GER87700.1"/>
    </source>
</evidence>
<keyword evidence="2" id="KW-1185">Reference proteome</keyword>